<keyword evidence="3" id="KW-0238">DNA-binding</keyword>
<dbReference type="Pfam" id="PF11951">
    <property type="entry name" value="Fungal_trans_2"/>
    <property type="match status" value="1"/>
</dbReference>
<dbReference type="SMART" id="SM00066">
    <property type="entry name" value="GAL4"/>
    <property type="match status" value="1"/>
</dbReference>
<dbReference type="Pfam" id="PF00172">
    <property type="entry name" value="Zn_clus"/>
    <property type="match status" value="1"/>
</dbReference>
<protein>
    <recommendedName>
        <fullName evidence="7">Zn(2)-C6 fungal-type domain-containing protein</fullName>
    </recommendedName>
</protein>
<dbReference type="InterPro" id="IPR001138">
    <property type="entry name" value="Zn2Cys6_DnaBD"/>
</dbReference>
<keyword evidence="5" id="KW-0539">Nucleus</keyword>
<evidence type="ECO:0000256" key="3">
    <source>
        <dbReference type="ARBA" id="ARBA00023125"/>
    </source>
</evidence>
<dbReference type="EMBL" id="MDYM01000004">
    <property type="protein sequence ID" value="OQD67049.1"/>
    <property type="molecule type" value="Genomic_DNA"/>
</dbReference>
<dbReference type="SUPFAM" id="SSF57701">
    <property type="entry name" value="Zn2/Cys6 DNA-binding domain"/>
    <property type="match status" value="1"/>
</dbReference>
<comment type="caution">
    <text evidence="8">The sequence shown here is derived from an EMBL/GenBank/DDBJ whole genome shotgun (WGS) entry which is preliminary data.</text>
</comment>
<feature type="compositionally biased region" description="Polar residues" evidence="6">
    <location>
        <begin position="168"/>
        <end position="185"/>
    </location>
</feature>
<evidence type="ECO:0000256" key="2">
    <source>
        <dbReference type="ARBA" id="ARBA00023015"/>
    </source>
</evidence>
<dbReference type="AlphaFoldDB" id="A0A1V6NR26"/>
<feature type="domain" description="Zn(2)-C6 fungal-type" evidence="7">
    <location>
        <begin position="54"/>
        <end position="84"/>
    </location>
</feature>
<evidence type="ECO:0000259" key="7">
    <source>
        <dbReference type="PROSITE" id="PS50048"/>
    </source>
</evidence>
<evidence type="ECO:0000313" key="8">
    <source>
        <dbReference type="EMBL" id="OQD67049.1"/>
    </source>
</evidence>
<evidence type="ECO:0000313" key="9">
    <source>
        <dbReference type="Proteomes" id="UP000191408"/>
    </source>
</evidence>
<evidence type="ECO:0000256" key="1">
    <source>
        <dbReference type="ARBA" id="ARBA00004123"/>
    </source>
</evidence>
<dbReference type="GO" id="GO:0000981">
    <property type="term" value="F:DNA-binding transcription factor activity, RNA polymerase II-specific"/>
    <property type="evidence" value="ECO:0007669"/>
    <property type="project" value="InterPro"/>
</dbReference>
<evidence type="ECO:0000256" key="6">
    <source>
        <dbReference type="SAM" id="MobiDB-lite"/>
    </source>
</evidence>
<feature type="region of interest" description="Disordered" evidence="6">
    <location>
        <begin position="342"/>
        <end position="366"/>
    </location>
</feature>
<name>A0A1V6NR26_PENPO</name>
<dbReference type="CDD" id="cd12148">
    <property type="entry name" value="fungal_TF_MHR"/>
    <property type="match status" value="1"/>
</dbReference>
<dbReference type="Gene3D" id="4.10.240.10">
    <property type="entry name" value="Zn(2)-C6 fungal-type DNA-binding domain"/>
    <property type="match status" value="1"/>
</dbReference>
<evidence type="ECO:0000256" key="5">
    <source>
        <dbReference type="ARBA" id="ARBA00023242"/>
    </source>
</evidence>
<feature type="compositionally biased region" description="Polar residues" evidence="6">
    <location>
        <begin position="7"/>
        <end position="31"/>
    </location>
</feature>
<dbReference type="CDD" id="cd00067">
    <property type="entry name" value="GAL4"/>
    <property type="match status" value="1"/>
</dbReference>
<dbReference type="PROSITE" id="PS50048">
    <property type="entry name" value="ZN2_CY6_FUNGAL_2"/>
    <property type="match status" value="1"/>
</dbReference>
<evidence type="ECO:0000256" key="4">
    <source>
        <dbReference type="ARBA" id="ARBA00023163"/>
    </source>
</evidence>
<dbReference type="InterPro" id="IPR036864">
    <property type="entry name" value="Zn2-C6_fun-type_DNA-bd_sf"/>
</dbReference>
<gene>
    <name evidence="8" type="ORF">PENPOL_c004G05099</name>
</gene>
<keyword evidence="2" id="KW-0805">Transcription regulation</keyword>
<organism evidence="8 9">
    <name type="scientific">Penicillium polonicum</name>
    <dbReference type="NCBI Taxonomy" id="60169"/>
    <lineage>
        <taxon>Eukaryota</taxon>
        <taxon>Fungi</taxon>
        <taxon>Dikarya</taxon>
        <taxon>Ascomycota</taxon>
        <taxon>Pezizomycotina</taxon>
        <taxon>Eurotiomycetes</taxon>
        <taxon>Eurotiomycetidae</taxon>
        <taxon>Eurotiales</taxon>
        <taxon>Aspergillaceae</taxon>
        <taxon>Penicillium</taxon>
    </lineage>
</organism>
<dbReference type="PANTHER" id="PTHR37534">
    <property type="entry name" value="TRANSCRIPTIONAL ACTIVATOR PROTEIN UGA3"/>
    <property type="match status" value="1"/>
</dbReference>
<proteinExistence type="predicted"/>
<dbReference type="InterPro" id="IPR021858">
    <property type="entry name" value="Fun_TF"/>
</dbReference>
<feature type="region of interest" description="Disordered" evidence="6">
    <location>
        <begin position="123"/>
        <end position="211"/>
    </location>
</feature>
<comment type="subcellular location">
    <subcellularLocation>
        <location evidence="1">Nucleus</location>
    </subcellularLocation>
</comment>
<dbReference type="GO" id="GO:0005634">
    <property type="term" value="C:nucleus"/>
    <property type="evidence" value="ECO:0007669"/>
    <property type="project" value="UniProtKB-SubCell"/>
</dbReference>
<dbReference type="GO" id="GO:0008270">
    <property type="term" value="F:zinc ion binding"/>
    <property type="evidence" value="ECO:0007669"/>
    <property type="project" value="InterPro"/>
</dbReference>
<accession>A0A1V6NR26</accession>
<dbReference type="PROSITE" id="PS00463">
    <property type="entry name" value="ZN2_CY6_FUNGAL_1"/>
    <property type="match status" value="1"/>
</dbReference>
<dbReference type="GO" id="GO:0000976">
    <property type="term" value="F:transcription cis-regulatory region binding"/>
    <property type="evidence" value="ECO:0007669"/>
    <property type="project" value="TreeGrafter"/>
</dbReference>
<dbReference type="STRING" id="60169.A0A1V6NR26"/>
<dbReference type="OrthoDB" id="415590at2759"/>
<dbReference type="PANTHER" id="PTHR37534:SF4">
    <property type="entry name" value="ZN(II)2CYS6 TRANSCRIPTION FACTOR (EUROFUNG)"/>
    <property type="match status" value="1"/>
</dbReference>
<sequence>MMVASRKMSNIPLNSSRASSDNDRMSPQTSAPLEPQDLHPLNMGMERRKRTRTGCVNCSRRRRKCDEAKPTCTGCKCRGDQCQWRMLGSFRDSNIKVLESDHPSMSQGVAASKSKRQSRFKILNSAPKTSQAKSAPKQQGNEASEQPVHEPSPSPSPDTRATPVPVSATENTPVPTTPSLTNEIRSPNPALNPGLSPPYSRDTSHLSRKSIQNESLGHPENVIDGHDLGPHAVSPRPHYPPTIQCDFNTLPQSRDDSSQIQDSSPEYMIDGLNGLGGLTQSAQFHSSLTGSYQTVPSPLFDHNIFSDPADLINDVFLPGSAYEALHTTLRNRQLWTALPDIPNRRRSQGSSPPVHSPVAFNDAGSFSRTERQSRGLEYSRRFELLLEREHILWGNYLNEICSWLDMFDNNRHFASTFPQMAKSSTHLRYSILALSARQLERQQNLKSQSESLYLYQKAIHLLLPELGSKTTPVIASCVILCVLEMLSCNPKEWRRHLDGCAYLIQAAGINGFSGKEEQALFWCFARMDVCGALISEEETIIPIHNWRPMDMSYSEAAQRFISSAKTNLDTYANYTVYLVARTLNVLFGCASRTSHPCTSCQSVPNDDGDSYLDRWADSFERVEKWYGNRPAQMKSIFSVAASEREGLDRAFPIVLYGNGAAISGNQMYHVAALLLLQRKPKTLTLIKRPRSVLWHARQICAISASNGHHGCWTNALQPLWIAGKAMSHYSEHAAIVETLVKIERETGWATAWRVEDLKVFWGEYDNDEDCDVDMD</sequence>
<dbReference type="GO" id="GO:0045944">
    <property type="term" value="P:positive regulation of transcription by RNA polymerase II"/>
    <property type="evidence" value="ECO:0007669"/>
    <property type="project" value="TreeGrafter"/>
</dbReference>
<reference evidence="9" key="1">
    <citation type="journal article" date="2017" name="Nat. Microbiol.">
        <title>Global analysis of biosynthetic gene clusters reveals vast potential of secondary metabolite production in Penicillium species.</title>
        <authorList>
            <person name="Nielsen J.C."/>
            <person name="Grijseels S."/>
            <person name="Prigent S."/>
            <person name="Ji B."/>
            <person name="Dainat J."/>
            <person name="Nielsen K.F."/>
            <person name="Frisvad J.C."/>
            <person name="Workman M."/>
            <person name="Nielsen J."/>
        </authorList>
    </citation>
    <scope>NUCLEOTIDE SEQUENCE [LARGE SCALE GENOMIC DNA]</scope>
    <source>
        <strain evidence="9">IBT 4502</strain>
    </source>
</reference>
<dbReference type="Proteomes" id="UP000191408">
    <property type="component" value="Unassembled WGS sequence"/>
</dbReference>
<keyword evidence="9" id="KW-1185">Reference proteome</keyword>
<keyword evidence="4" id="KW-0804">Transcription</keyword>
<feature type="region of interest" description="Disordered" evidence="6">
    <location>
        <begin position="1"/>
        <end position="39"/>
    </location>
</feature>
<feature type="compositionally biased region" description="Polar residues" evidence="6">
    <location>
        <begin position="126"/>
        <end position="144"/>
    </location>
</feature>